<evidence type="ECO:0000256" key="1">
    <source>
        <dbReference type="SAM" id="SignalP"/>
    </source>
</evidence>
<sequence>MYPTTFNKSYLFKVLLAFAAVFFMNKASYAQVDTLVANNQKIACSVKEITPDAVKYTLPGEDLINSVYKNTVQQIIFKNGRVQTFAESTSYKSVTGVMDFDNVTITSVESEVKGLFKITDVGAKAKGTTVYANQERVKDRAYHKLKLQAAMFGANIIYLSNQRTEGNKYGSEYTSGSTTETNLTGIAYSNVLPDFEKFKKLIGSKTDCVAILKFKLGPSFSDVSSDAMNEPFKIASIRSENGLVFVDGDLKGEDYTITFQLVNFTDKSFTVAYKNKGTAYSFVINI</sequence>
<feature type="chain" id="PRO_5003558520" evidence="1">
    <location>
        <begin position="31"/>
        <end position="286"/>
    </location>
</feature>
<gene>
    <name evidence="2" type="ORF">Mucpa_5968</name>
</gene>
<keyword evidence="1" id="KW-0732">Signal</keyword>
<dbReference type="EMBL" id="CM001403">
    <property type="protein sequence ID" value="EHQ30028.1"/>
    <property type="molecule type" value="Genomic_DNA"/>
</dbReference>
<keyword evidence="3" id="KW-1185">Reference proteome</keyword>
<dbReference type="RefSeq" id="WP_008511544.1">
    <property type="nucleotide sequence ID" value="NZ_CM001403.1"/>
</dbReference>
<dbReference type="eggNOG" id="ENOG5030V1H">
    <property type="taxonomic scope" value="Bacteria"/>
</dbReference>
<dbReference type="HOGENOM" id="CLU_972593_0_0_10"/>
<proteinExistence type="predicted"/>
<accession>H1YAZ5</accession>
<protein>
    <submittedName>
        <fullName evidence="2">Uncharacterized protein</fullName>
    </submittedName>
</protein>
<evidence type="ECO:0000313" key="3">
    <source>
        <dbReference type="Proteomes" id="UP000002774"/>
    </source>
</evidence>
<dbReference type="Proteomes" id="UP000002774">
    <property type="component" value="Chromosome"/>
</dbReference>
<feature type="signal peptide" evidence="1">
    <location>
        <begin position="1"/>
        <end position="30"/>
    </location>
</feature>
<dbReference type="AlphaFoldDB" id="H1YAZ5"/>
<organism evidence="2 3">
    <name type="scientific">Mucilaginibacter paludis DSM 18603</name>
    <dbReference type="NCBI Taxonomy" id="714943"/>
    <lineage>
        <taxon>Bacteria</taxon>
        <taxon>Pseudomonadati</taxon>
        <taxon>Bacteroidota</taxon>
        <taxon>Sphingobacteriia</taxon>
        <taxon>Sphingobacteriales</taxon>
        <taxon>Sphingobacteriaceae</taxon>
        <taxon>Mucilaginibacter</taxon>
    </lineage>
</organism>
<reference evidence="2" key="1">
    <citation type="submission" date="2011-09" db="EMBL/GenBank/DDBJ databases">
        <title>The permanent draft genome of Mucilaginibacter paludis DSM 18603.</title>
        <authorList>
            <consortium name="US DOE Joint Genome Institute (JGI-PGF)"/>
            <person name="Lucas S."/>
            <person name="Han J."/>
            <person name="Lapidus A."/>
            <person name="Bruce D."/>
            <person name="Goodwin L."/>
            <person name="Pitluck S."/>
            <person name="Peters L."/>
            <person name="Kyrpides N."/>
            <person name="Mavromatis K."/>
            <person name="Ivanova N."/>
            <person name="Mikhailova N."/>
            <person name="Held B."/>
            <person name="Detter J.C."/>
            <person name="Tapia R."/>
            <person name="Han C."/>
            <person name="Land M."/>
            <person name="Hauser L."/>
            <person name="Markowitz V."/>
            <person name="Cheng J.-F."/>
            <person name="Hugenholtz P."/>
            <person name="Woyke T."/>
            <person name="Wu D."/>
            <person name="Tindall B."/>
            <person name="Brambilla E."/>
            <person name="Klenk H.-P."/>
            <person name="Eisen J.A."/>
        </authorList>
    </citation>
    <scope>NUCLEOTIDE SEQUENCE [LARGE SCALE GENOMIC DNA]</scope>
    <source>
        <strain evidence="2">DSM 18603</strain>
    </source>
</reference>
<evidence type="ECO:0000313" key="2">
    <source>
        <dbReference type="EMBL" id="EHQ30028.1"/>
    </source>
</evidence>
<name>H1YAZ5_9SPHI</name>